<feature type="domain" description="PEP-utilising enzyme mobile" evidence="3">
    <location>
        <begin position="809"/>
        <end position="880"/>
    </location>
</feature>
<evidence type="ECO:0000259" key="3">
    <source>
        <dbReference type="Pfam" id="PF00391"/>
    </source>
</evidence>
<dbReference type="Gene3D" id="3.30.470.20">
    <property type="entry name" value="ATP-grasp fold, B domain"/>
    <property type="match status" value="1"/>
</dbReference>
<evidence type="ECO:0000313" key="6">
    <source>
        <dbReference type="Proteomes" id="UP000298460"/>
    </source>
</evidence>
<dbReference type="OrthoDB" id="9765468at2"/>
<name>A0A4Z0R923_9FIRM</name>
<dbReference type="InterPro" id="IPR008279">
    <property type="entry name" value="PEP-util_enz_mobile_dom"/>
</dbReference>
<dbReference type="PANTHER" id="PTHR43615:SF1">
    <property type="entry name" value="PPDK_N DOMAIN-CONTAINING PROTEIN"/>
    <property type="match status" value="1"/>
</dbReference>
<dbReference type="Gene3D" id="3.50.30.10">
    <property type="entry name" value="Phosphohistidine domain"/>
    <property type="match status" value="1"/>
</dbReference>
<reference evidence="5 6" key="1">
    <citation type="submission" date="2019-03" db="EMBL/GenBank/DDBJ databases">
        <title>Draft Genome Sequence of Desulfosporosinus fructosivorans Strain 63.6F, Isolated from Marine Sediment in the Baltic Sea.</title>
        <authorList>
            <person name="Hausmann B."/>
            <person name="Vandieken V."/>
            <person name="Pjevac P."/>
            <person name="Schreck K."/>
            <person name="Herbold C.W."/>
            <person name="Loy A."/>
        </authorList>
    </citation>
    <scope>NUCLEOTIDE SEQUENCE [LARGE SCALE GENOMIC DNA]</scope>
    <source>
        <strain evidence="5 6">63.6F</strain>
    </source>
</reference>
<dbReference type="Proteomes" id="UP000298460">
    <property type="component" value="Unassembled WGS sequence"/>
</dbReference>
<keyword evidence="6" id="KW-1185">Reference proteome</keyword>
<dbReference type="SUPFAM" id="SSF56059">
    <property type="entry name" value="Glutathione synthetase ATP-binding domain-like"/>
    <property type="match status" value="1"/>
</dbReference>
<evidence type="ECO:0000256" key="1">
    <source>
        <dbReference type="ARBA" id="ARBA00022741"/>
    </source>
</evidence>
<dbReference type="PANTHER" id="PTHR43615">
    <property type="entry name" value="PHOSPHOENOLPYRUVATE SYNTHASE-RELATED"/>
    <property type="match status" value="1"/>
</dbReference>
<evidence type="ECO:0000259" key="4">
    <source>
        <dbReference type="Pfam" id="PF01326"/>
    </source>
</evidence>
<dbReference type="SUPFAM" id="SSF52009">
    <property type="entry name" value="Phosphohistidine domain"/>
    <property type="match status" value="1"/>
</dbReference>
<feature type="domain" description="Pyruvate phosphate dikinase AMP/ATP-binding" evidence="4">
    <location>
        <begin position="18"/>
        <end position="317"/>
    </location>
</feature>
<dbReference type="InterPro" id="IPR036637">
    <property type="entry name" value="Phosphohistidine_dom_sf"/>
</dbReference>
<gene>
    <name evidence="5" type="ORF">E4K67_04620</name>
</gene>
<evidence type="ECO:0000256" key="2">
    <source>
        <dbReference type="ARBA" id="ARBA00022840"/>
    </source>
</evidence>
<dbReference type="AlphaFoldDB" id="A0A4Z0R923"/>
<proteinExistence type="predicted"/>
<evidence type="ECO:0000313" key="5">
    <source>
        <dbReference type="EMBL" id="TGE38769.1"/>
    </source>
</evidence>
<protein>
    <submittedName>
        <fullName evidence="5">Phosphoenolpyruvate synthase</fullName>
    </submittedName>
</protein>
<dbReference type="NCBIfam" id="NF004878">
    <property type="entry name" value="PRK06241.1-3"/>
    <property type="match status" value="1"/>
</dbReference>
<dbReference type="InterPro" id="IPR002192">
    <property type="entry name" value="PPDK_AMP/ATP-bd"/>
</dbReference>
<dbReference type="FunFam" id="3.30.1490.20:FF:000010">
    <property type="entry name" value="Phosphoenolpyruvate synthase"/>
    <property type="match status" value="1"/>
</dbReference>
<dbReference type="Gene3D" id="3.30.1490.20">
    <property type="entry name" value="ATP-grasp fold, A domain"/>
    <property type="match status" value="1"/>
</dbReference>
<dbReference type="Pfam" id="PF00391">
    <property type="entry name" value="PEP-utilizers"/>
    <property type="match status" value="1"/>
</dbReference>
<comment type="caution">
    <text evidence="5">The sequence shown here is derived from an EMBL/GenBank/DDBJ whole genome shotgun (WGS) entry which is preliminary data.</text>
</comment>
<organism evidence="5 6">
    <name type="scientific">Desulfosporosinus fructosivorans</name>
    <dbReference type="NCBI Taxonomy" id="2018669"/>
    <lineage>
        <taxon>Bacteria</taxon>
        <taxon>Bacillati</taxon>
        <taxon>Bacillota</taxon>
        <taxon>Clostridia</taxon>
        <taxon>Eubacteriales</taxon>
        <taxon>Desulfitobacteriaceae</taxon>
        <taxon>Desulfosporosinus</taxon>
    </lineage>
</organism>
<keyword evidence="2" id="KW-0067">ATP-binding</keyword>
<dbReference type="GO" id="GO:0016301">
    <property type="term" value="F:kinase activity"/>
    <property type="evidence" value="ECO:0007669"/>
    <property type="project" value="InterPro"/>
</dbReference>
<keyword evidence="1" id="KW-0547">Nucleotide-binding</keyword>
<accession>A0A4Z0R923</accession>
<dbReference type="InterPro" id="IPR051549">
    <property type="entry name" value="PEP_Utilizing_Enz"/>
</dbReference>
<keyword evidence="5" id="KW-0670">Pyruvate</keyword>
<dbReference type="EMBL" id="SPQQ01000002">
    <property type="protein sequence ID" value="TGE38769.1"/>
    <property type="molecule type" value="Genomic_DNA"/>
</dbReference>
<sequence>MQKYVLYFKEIDKQHLAYVGGKGANLGEMTKAGFPVPQGFCVTTEAYRTFIDTSTQMSEFYDLLDRINADELEPICILGQRIREHLKSLSLPEEVRSSILEAWNITGQAQAYAVRSSATAEDLPTASFAGQQDTYLNVLGPEQLLQAVQDCWASLFADRAISYRAKNGFGHRLVFLSVVVQQMVFPEVAGIMFTADPITGHRKTISIDASFGLGEALVSGIVTADLYQVRSGKIIKKQISKKKIAIYSVPEGGTFTQDIPLEKQEIQALEDHNIIKLAELGQRIEVHYGSEQDIEWGLADGEIFILQSRPITSLHPAPKVSDDKLHVYVSFSYIQVMTDAMKPLAISLLSYLPNFIKKDPASSGPGFLLAAGGRAFADVTGPLLLKPSRNMLLKVFKGMDELMASAMSEVIQREEFRNQSFPKKEVFRVVRKIAPIVIPILIKVRSSLLVGDPSKARIHVASIMKKIVKEHEKNIMDTSGADRLRVIHQSMETMFPNVLAKIVAYPITGILASGSLAKKLSKKVGDKQGAYLLSQLNKSLPGNVTGELGLELGDLTDIARKYPEVIDYLGRATIESFYEDLLRVSGGFEFKRQLEIFLDKYGMRCSGEIDITKPRWNEDPTQLVPSILSNIRTTTFGEHREKFKRGEIEADQAAKEILSQFSYFEKRSISRLIKLYRNLMGTRENHKFIVIMLLDIYKRAILEEGRLLVQKGILRGEQDVYYFTMEELISLVENRFSGGAQEIVEEREKQHVLDQKLTPPRVMTSEGEIITGKLRDVQAPAGALIGTPVSAGIVEGIARVVLRLEDAKINPGEILIAPYTDPGWTPLFISIKGLITEVGGTMTHGSVVAREYGIPAVVGIDKATEIIKDGSLIRINGTEGFVQILSEPSDSFNNN</sequence>
<dbReference type="GO" id="GO:0005524">
    <property type="term" value="F:ATP binding"/>
    <property type="evidence" value="ECO:0007669"/>
    <property type="project" value="UniProtKB-KW"/>
</dbReference>
<dbReference type="InterPro" id="IPR013815">
    <property type="entry name" value="ATP_grasp_subdomain_1"/>
</dbReference>
<dbReference type="NCBIfam" id="NF004877">
    <property type="entry name" value="PRK06241.1-2"/>
    <property type="match status" value="1"/>
</dbReference>
<dbReference type="Pfam" id="PF01326">
    <property type="entry name" value="PPDK_N"/>
    <property type="match status" value="1"/>
</dbReference>
<dbReference type="RefSeq" id="WP_135545265.1">
    <property type="nucleotide sequence ID" value="NZ_SPQQ01000002.1"/>
</dbReference>